<comment type="caution">
    <text evidence="2">The sequence shown here is derived from an EMBL/GenBank/DDBJ whole genome shotgun (WGS) entry which is preliminary data.</text>
</comment>
<dbReference type="InterPro" id="IPR050796">
    <property type="entry name" value="SCF_F-box_component"/>
</dbReference>
<dbReference type="EMBL" id="WHWC01000014">
    <property type="protein sequence ID" value="KAG8369711.1"/>
    <property type="molecule type" value="Genomic_DNA"/>
</dbReference>
<dbReference type="Proteomes" id="UP000826271">
    <property type="component" value="Unassembled WGS sequence"/>
</dbReference>
<gene>
    <name evidence="2" type="ORF">BUALT_Bualt14G0042300</name>
</gene>
<dbReference type="PANTHER" id="PTHR31672">
    <property type="entry name" value="BNACNNG10540D PROTEIN"/>
    <property type="match status" value="1"/>
</dbReference>
<proteinExistence type="predicted"/>
<dbReference type="AlphaFoldDB" id="A0AAV6WGS7"/>
<dbReference type="Pfam" id="PF07734">
    <property type="entry name" value="FBA_1"/>
    <property type="match status" value="1"/>
</dbReference>
<evidence type="ECO:0000313" key="3">
    <source>
        <dbReference type="Proteomes" id="UP000826271"/>
    </source>
</evidence>
<dbReference type="InterPro" id="IPR006527">
    <property type="entry name" value="F-box-assoc_dom_typ1"/>
</dbReference>
<evidence type="ECO:0000259" key="1">
    <source>
        <dbReference type="Pfam" id="PF07734"/>
    </source>
</evidence>
<reference evidence="2" key="1">
    <citation type="submission" date="2019-10" db="EMBL/GenBank/DDBJ databases">
        <authorList>
            <person name="Zhang R."/>
            <person name="Pan Y."/>
            <person name="Wang J."/>
            <person name="Ma R."/>
            <person name="Yu S."/>
        </authorList>
    </citation>
    <scope>NUCLEOTIDE SEQUENCE</scope>
    <source>
        <strain evidence="2">LA-IB0</strain>
        <tissue evidence="2">Leaf</tissue>
    </source>
</reference>
<sequence>MIARNNILNKMSAFCSMKVLNEKYNEACIIVCWFACGCSSSRCCCRQCYFKVTCNWTNPPAIIDSGMKEIASLQSGRCGRFHKHFSVHILLNIEVLNGYTVFSYKNNSWTKELATMKTRWGPGLFVNGALYWVAREHCQLYGVQAKEDLHLKLVSKRCDGFHYRNLPIYDCSYGYGHEIYYFDSKTDKFKKLPKPECLEDHSSFNLTTLGGHLCLYRNTYDLTRVEIWMMETYKSWMKLMMVENVPIDLQWSYHVKPLCLTNKGEVVLDISYSHFVVYNPKEKKFGDTNRNIHMALSPLICLDTFSLPTESRELRGREMVI</sequence>
<keyword evidence="3" id="KW-1185">Reference proteome</keyword>
<accession>A0AAV6WGS7</accession>
<evidence type="ECO:0000313" key="2">
    <source>
        <dbReference type="EMBL" id="KAG8369711.1"/>
    </source>
</evidence>
<protein>
    <recommendedName>
        <fullName evidence="1">F-box associated beta-propeller type 1 domain-containing protein</fullName>
    </recommendedName>
</protein>
<organism evidence="2 3">
    <name type="scientific">Buddleja alternifolia</name>
    <dbReference type="NCBI Taxonomy" id="168488"/>
    <lineage>
        <taxon>Eukaryota</taxon>
        <taxon>Viridiplantae</taxon>
        <taxon>Streptophyta</taxon>
        <taxon>Embryophyta</taxon>
        <taxon>Tracheophyta</taxon>
        <taxon>Spermatophyta</taxon>
        <taxon>Magnoliopsida</taxon>
        <taxon>eudicotyledons</taxon>
        <taxon>Gunneridae</taxon>
        <taxon>Pentapetalae</taxon>
        <taxon>asterids</taxon>
        <taxon>lamiids</taxon>
        <taxon>Lamiales</taxon>
        <taxon>Scrophulariaceae</taxon>
        <taxon>Buddlejeae</taxon>
        <taxon>Buddleja</taxon>
    </lineage>
</organism>
<dbReference type="PANTHER" id="PTHR31672:SF13">
    <property type="entry name" value="F-BOX PROTEIN CPR30-LIKE"/>
    <property type="match status" value="1"/>
</dbReference>
<name>A0AAV6WGS7_9LAMI</name>
<feature type="domain" description="F-box associated beta-propeller type 1" evidence="1">
    <location>
        <begin position="97"/>
        <end position="270"/>
    </location>
</feature>